<evidence type="ECO:0000256" key="9">
    <source>
        <dbReference type="SAM" id="MobiDB-lite"/>
    </source>
</evidence>
<dbReference type="EMBL" id="JAUSRA010000001">
    <property type="protein sequence ID" value="MDP9795269.1"/>
    <property type="molecule type" value="Genomic_DNA"/>
</dbReference>
<comment type="subcellular location">
    <subcellularLocation>
        <location evidence="1">Membrane</location>
        <topology evidence="1">Multi-pass membrane protein</topology>
    </subcellularLocation>
</comment>
<evidence type="ECO:0000256" key="5">
    <source>
        <dbReference type="ARBA" id="ARBA00022801"/>
    </source>
</evidence>
<evidence type="ECO:0000256" key="8">
    <source>
        <dbReference type="ARBA" id="ARBA00043987"/>
    </source>
</evidence>
<accession>A0ABT9MV02</accession>
<keyword evidence="2" id="KW-0328">Glycosyltransferase</keyword>
<feature type="region of interest" description="Disordered" evidence="9">
    <location>
        <begin position="1"/>
        <end position="27"/>
    </location>
</feature>
<comment type="caution">
    <text evidence="11">The sequence shown here is derived from an EMBL/GenBank/DDBJ whole genome shotgun (WGS) entry which is preliminary data.</text>
</comment>
<keyword evidence="7 10" id="KW-0472">Membrane</keyword>
<evidence type="ECO:0000313" key="11">
    <source>
        <dbReference type="EMBL" id="MDP9795269.1"/>
    </source>
</evidence>
<evidence type="ECO:0000256" key="7">
    <source>
        <dbReference type="ARBA" id="ARBA00023136"/>
    </source>
</evidence>
<evidence type="ECO:0000256" key="4">
    <source>
        <dbReference type="ARBA" id="ARBA00022692"/>
    </source>
</evidence>
<evidence type="ECO:0008006" key="13">
    <source>
        <dbReference type="Google" id="ProtNLM"/>
    </source>
</evidence>
<dbReference type="Proteomes" id="UP001240984">
    <property type="component" value="Unassembled WGS sequence"/>
</dbReference>
<dbReference type="InterPro" id="IPR001261">
    <property type="entry name" value="ArgE/DapE_CS"/>
</dbReference>
<evidence type="ECO:0000313" key="12">
    <source>
        <dbReference type="Proteomes" id="UP001240984"/>
    </source>
</evidence>
<sequence length="494" mass="50828">MSTPDSARFPHLRNLPRFPGAATPRSRAEQRGDAAAAGVLGFVSALALAGGAWWAGALPAGHRTGSAGPYTAGLVVCLLGLAGLITAWLLIARRPPARGLLLTGVLWQLPFLFAPPIGSRDVYSYACQGWVFARSLDPYAVSPRAADCPWLPGVATLWQDATTPYGAFALLLSGAAATGGSWPVALVVLRLCAVAGLALAAFGVHRLARTFGLDPRRAVWLALPAPLIAIHATSGAHHDALLAGLVLAALALCVDRVPGGRPVVAALVAGVALGLAAAIKITAIAALPFALILAARAGLRRTLPVVAGLFGSFALAGLVSGLGLGWVAALTESTGPKQWTSVPTGVGMAAAYVLRPLGLAAHEDTVLAAARLAGLLALAVVTLVCLRTAWQRRADPRAVVLRAGIVLLALVLFGPVAYPWYFLTPIPVLAAALTRPRHLRWLAFGATFAALLVLPDGLGIPSQTKAVGAFADLLLVVAGAAIAVRRSRRRPSGR</sequence>
<feature type="transmembrane region" description="Helical" evidence="10">
    <location>
        <begin position="99"/>
        <end position="117"/>
    </location>
</feature>
<feature type="transmembrane region" description="Helical" evidence="10">
    <location>
        <begin position="67"/>
        <end position="92"/>
    </location>
</feature>
<keyword evidence="12" id="KW-1185">Reference proteome</keyword>
<protein>
    <recommendedName>
        <fullName evidence="13">DUF2029 domain-containing protein</fullName>
    </recommendedName>
</protein>
<keyword evidence="6 10" id="KW-1133">Transmembrane helix</keyword>
<gene>
    <name evidence="11" type="ORF">J2S43_003781</name>
</gene>
<dbReference type="PROSITE" id="PS00758">
    <property type="entry name" value="ARGE_DAPE_CPG2_1"/>
    <property type="match status" value="1"/>
</dbReference>
<keyword evidence="3" id="KW-0808">Transferase</keyword>
<proteinExistence type="inferred from homology"/>
<keyword evidence="4 10" id="KW-0812">Transmembrane</keyword>
<comment type="similarity">
    <text evidence="8">Belongs to the MptA/B family.</text>
</comment>
<evidence type="ECO:0000256" key="3">
    <source>
        <dbReference type="ARBA" id="ARBA00022679"/>
    </source>
</evidence>
<feature type="transmembrane region" description="Helical" evidence="10">
    <location>
        <begin position="264"/>
        <end position="293"/>
    </location>
</feature>
<feature type="transmembrane region" description="Helical" evidence="10">
    <location>
        <begin position="438"/>
        <end position="454"/>
    </location>
</feature>
<evidence type="ECO:0000256" key="2">
    <source>
        <dbReference type="ARBA" id="ARBA00022676"/>
    </source>
</evidence>
<dbReference type="InterPro" id="IPR049829">
    <property type="entry name" value="MptA/B-like"/>
</dbReference>
<feature type="transmembrane region" description="Helical" evidence="10">
    <location>
        <begin position="182"/>
        <end position="205"/>
    </location>
</feature>
<evidence type="ECO:0000256" key="1">
    <source>
        <dbReference type="ARBA" id="ARBA00004141"/>
    </source>
</evidence>
<reference evidence="11 12" key="1">
    <citation type="submission" date="2023-07" db="EMBL/GenBank/DDBJ databases">
        <title>Sequencing the genomes of 1000 actinobacteria strains.</title>
        <authorList>
            <person name="Klenk H.-P."/>
        </authorList>
    </citation>
    <scope>NUCLEOTIDE SEQUENCE [LARGE SCALE GENOMIC DNA]</scope>
    <source>
        <strain evidence="11 12">DSM 44710</strain>
    </source>
</reference>
<feature type="transmembrane region" description="Helical" evidence="10">
    <location>
        <begin position="398"/>
        <end position="418"/>
    </location>
</feature>
<feature type="transmembrane region" description="Helical" evidence="10">
    <location>
        <begin position="305"/>
        <end position="330"/>
    </location>
</feature>
<organism evidence="11 12">
    <name type="scientific">Catenuloplanes nepalensis</name>
    <dbReference type="NCBI Taxonomy" id="587533"/>
    <lineage>
        <taxon>Bacteria</taxon>
        <taxon>Bacillati</taxon>
        <taxon>Actinomycetota</taxon>
        <taxon>Actinomycetes</taxon>
        <taxon>Micromonosporales</taxon>
        <taxon>Micromonosporaceae</taxon>
        <taxon>Catenuloplanes</taxon>
    </lineage>
</organism>
<keyword evidence="5" id="KW-0378">Hydrolase</keyword>
<feature type="transmembrane region" description="Helical" evidence="10">
    <location>
        <begin position="34"/>
        <end position="55"/>
    </location>
</feature>
<feature type="transmembrane region" description="Helical" evidence="10">
    <location>
        <begin position="466"/>
        <end position="484"/>
    </location>
</feature>
<name>A0ABT9MV02_9ACTN</name>
<evidence type="ECO:0000256" key="10">
    <source>
        <dbReference type="SAM" id="Phobius"/>
    </source>
</evidence>
<feature type="transmembrane region" description="Helical" evidence="10">
    <location>
        <begin position="217"/>
        <end position="234"/>
    </location>
</feature>
<dbReference type="Pfam" id="PF26314">
    <property type="entry name" value="MptA_B_family"/>
    <property type="match status" value="1"/>
</dbReference>
<evidence type="ECO:0000256" key="6">
    <source>
        <dbReference type="ARBA" id="ARBA00022989"/>
    </source>
</evidence>
<dbReference type="NCBIfam" id="NF038066">
    <property type="entry name" value="MptB"/>
    <property type="match status" value="1"/>
</dbReference>
<feature type="transmembrane region" description="Helical" evidence="10">
    <location>
        <begin position="368"/>
        <end position="386"/>
    </location>
</feature>
<dbReference type="RefSeq" id="WP_306830938.1">
    <property type="nucleotide sequence ID" value="NZ_JAUSRA010000001.1"/>
</dbReference>